<protein>
    <recommendedName>
        <fullName evidence="6">DUF1593 domain-containing protein</fullName>
    </recommendedName>
</protein>
<evidence type="ECO:0000313" key="5">
    <source>
        <dbReference type="Proteomes" id="UP000199642"/>
    </source>
</evidence>
<evidence type="ECO:0008006" key="6">
    <source>
        <dbReference type="Google" id="ProtNLM"/>
    </source>
</evidence>
<evidence type="ECO:0000256" key="1">
    <source>
        <dbReference type="SAM" id="SignalP"/>
    </source>
</evidence>
<dbReference type="GO" id="GO:0016799">
    <property type="term" value="F:hydrolase activity, hydrolyzing N-glycosyl compounds"/>
    <property type="evidence" value="ECO:0007669"/>
    <property type="project" value="InterPro"/>
</dbReference>
<dbReference type="InterPro" id="IPR013783">
    <property type="entry name" value="Ig-like_fold"/>
</dbReference>
<keyword evidence="5" id="KW-1185">Reference proteome</keyword>
<feature type="domain" description="Cellulose-binding Sde182 nucleoside hydrolase-like" evidence="2">
    <location>
        <begin position="40"/>
        <end position="354"/>
    </location>
</feature>
<dbReference type="AlphaFoldDB" id="A0A1I2XNG1"/>
<dbReference type="PROSITE" id="PS51257">
    <property type="entry name" value="PROKAR_LIPOPROTEIN"/>
    <property type="match status" value="1"/>
</dbReference>
<evidence type="ECO:0000259" key="3">
    <source>
        <dbReference type="Pfam" id="PF21027"/>
    </source>
</evidence>
<feature type="chain" id="PRO_5011784727" description="DUF1593 domain-containing protein" evidence="1">
    <location>
        <begin position="24"/>
        <end position="512"/>
    </location>
</feature>
<reference evidence="5" key="1">
    <citation type="submission" date="2016-10" db="EMBL/GenBank/DDBJ databases">
        <authorList>
            <person name="Varghese N."/>
            <person name="Submissions S."/>
        </authorList>
    </citation>
    <scope>NUCLEOTIDE SEQUENCE [LARGE SCALE GENOMIC DNA]</scope>
    <source>
        <strain evidence="5">DSM 19315</strain>
    </source>
</reference>
<proteinExistence type="predicted"/>
<dbReference type="Pfam" id="PF21027">
    <property type="entry name" value="Sde0182_C"/>
    <property type="match status" value="1"/>
</dbReference>
<dbReference type="RefSeq" id="WP_092794621.1">
    <property type="nucleotide sequence ID" value="NZ_FOPC01000021.1"/>
</dbReference>
<name>A0A1I2XNG1_9BACT</name>
<dbReference type="InterPro" id="IPR036452">
    <property type="entry name" value="Ribo_hydro-like"/>
</dbReference>
<dbReference type="Proteomes" id="UP000199642">
    <property type="component" value="Unassembled WGS sequence"/>
</dbReference>
<sequence>MNLYTKSKAIGWILIFTFFSCQAPVEKSDANTDNPSPKPRTIVTTDGEIDDVDSFIRMLLYANEYQIEGLIYSSSMWHYKGDGKGTPFTSEMEMTKNLYGEQTDLRWPGEEWMNPLLDAYETVFPKLSQHAEGFPTADELRSVVRVGNIDFEGEMEKDTEGSDFIKAKLLDDEMEPIYLQVWGGTNTIARALKSIEDEYKDTDQWKQIYQKVVDKAIIYAILDQDATYRNYIEPNWPDVKIYYNSNQFWCFAYPWKEAVPESQHYLFEGEFMGNEIINDHGPLMKQYYSYGDGQKQEGDDEHIHGDPTQLEDAQWGTFGIYDFISEGDSPAFFHLIDVGLDNLENPQWGGWGGRLVQSEEQPNRWEDGENVRDFNPFTEEMDATFPQIRWVKAIQKDFAARADWCILDYAEANHPPVVKAKGSQRLMAKPGEMISLEVEASDPDGDELDVNYWIYQEVGSYSEEVELTVNQESVKVQLAETGSGELHVIAEVRDQAEHPMTRYVRFVVLVEE</sequence>
<accession>A0A1I2XNG1</accession>
<dbReference type="OrthoDB" id="253051at2"/>
<dbReference type="InterPro" id="IPR011483">
    <property type="entry name" value="Sde182_NH-like"/>
</dbReference>
<feature type="signal peptide" evidence="1">
    <location>
        <begin position="1"/>
        <end position="23"/>
    </location>
</feature>
<dbReference type="Gene3D" id="3.90.245.10">
    <property type="entry name" value="Ribonucleoside hydrolase-like"/>
    <property type="match status" value="1"/>
</dbReference>
<dbReference type="Pfam" id="PF07632">
    <property type="entry name" value="Sde182_NH-like"/>
    <property type="match status" value="1"/>
</dbReference>
<feature type="domain" description="Cellulose-binding Sde182 C-terminal" evidence="3">
    <location>
        <begin position="434"/>
        <end position="508"/>
    </location>
</feature>
<dbReference type="Gene3D" id="2.60.40.10">
    <property type="entry name" value="Immunoglobulins"/>
    <property type="match status" value="1"/>
</dbReference>
<organism evidence="4 5">
    <name type="scientific">Algoriphagus hitonicola</name>
    <dbReference type="NCBI Taxonomy" id="435880"/>
    <lineage>
        <taxon>Bacteria</taxon>
        <taxon>Pseudomonadati</taxon>
        <taxon>Bacteroidota</taxon>
        <taxon>Cytophagia</taxon>
        <taxon>Cytophagales</taxon>
        <taxon>Cyclobacteriaceae</taxon>
        <taxon>Algoriphagus</taxon>
    </lineage>
</organism>
<gene>
    <name evidence="4" type="ORF">SAMN04487988_12111</name>
</gene>
<dbReference type="InterPro" id="IPR048527">
    <property type="entry name" value="Sde182_C"/>
</dbReference>
<dbReference type="EMBL" id="FOPC01000021">
    <property type="protein sequence ID" value="SFH15048.1"/>
    <property type="molecule type" value="Genomic_DNA"/>
</dbReference>
<dbReference type="STRING" id="435880.SAMN04487988_12111"/>
<keyword evidence="1" id="KW-0732">Signal</keyword>
<evidence type="ECO:0000259" key="2">
    <source>
        <dbReference type="Pfam" id="PF07632"/>
    </source>
</evidence>
<evidence type="ECO:0000313" key="4">
    <source>
        <dbReference type="EMBL" id="SFH15048.1"/>
    </source>
</evidence>